<evidence type="ECO:0000313" key="3">
    <source>
        <dbReference type="Proteomes" id="UP000215999"/>
    </source>
</evidence>
<keyword evidence="3" id="KW-1185">Reference proteome</keyword>
<comment type="caution">
    <text evidence="2">The sequence shown here is derived from an EMBL/GenBank/DDBJ whole genome shotgun (WGS) entry which is preliminary data.</text>
</comment>
<keyword evidence="1" id="KW-0472">Membrane</keyword>
<organism evidence="2 3">
    <name type="scientific">Photobacterium sanguinicancri</name>
    <dbReference type="NCBI Taxonomy" id="875932"/>
    <lineage>
        <taxon>Bacteria</taxon>
        <taxon>Pseudomonadati</taxon>
        <taxon>Pseudomonadota</taxon>
        <taxon>Gammaproteobacteria</taxon>
        <taxon>Vibrionales</taxon>
        <taxon>Vibrionaceae</taxon>
        <taxon>Photobacterium</taxon>
    </lineage>
</organism>
<accession>A0ABX4G2X6</accession>
<dbReference type="RefSeq" id="WP_094956197.1">
    <property type="nucleotide sequence ID" value="NZ_NOIF01000014.1"/>
</dbReference>
<reference evidence="2 3" key="1">
    <citation type="journal article" date="2016" name="Antonie Van Leeuwenhoek">
        <title>Photobacterium sanguinicancri sp. nov. isolated from marine animals.</title>
        <authorList>
            <person name="Gomez-Gil B."/>
            <person name="Roque A."/>
            <person name="Rotllant G."/>
            <person name="Romalde J.L."/>
            <person name="Doce A."/>
            <person name="Eggermont M."/>
            <person name="Defoirdt T."/>
        </authorList>
    </citation>
    <scope>NUCLEOTIDE SEQUENCE [LARGE SCALE GENOMIC DNA]</scope>
    <source>
        <strain evidence="2 3">CAIM 1827</strain>
    </source>
</reference>
<feature type="transmembrane region" description="Helical" evidence="1">
    <location>
        <begin position="212"/>
        <end position="231"/>
    </location>
</feature>
<gene>
    <name evidence="2" type="ORF">ASV53_04060</name>
</gene>
<dbReference type="EMBL" id="NOIF01000014">
    <property type="protein sequence ID" value="OZS45195.1"/>
    <property type="molecule type" value="Genomic_DNA"/>
</dbReference>
<protein>
    <submittedName>
        <fullName evidence="2">Uncharacterized protein</fullName>
    </submittedName>
</protein>
<sequence length="282" mass="30784">MQNSKFQCLSKRNKAKRDNCLKRVDVNEVDMYVLDEKGFIALWISSMKMQGLSDVQIEAKATALGVAGFIASNGSAMHDIKNFYLLANDLKKGGSILSKYEVTKNGSKSYIKFKGNHKLRNIIKGTRYLSSNAKVITLGIGKAGMRASAKAGVIVTVIYSVAFRTLELALTKNYSVANWVSNVSSDLTMAAIATVIGLIVGTSVIASGIVVAPIFTLGVVTFISGWLLDYLNGRYLIKNKIVNALNNYLDQQAKLRVDNAIHRGLTNKATQSLHINTHGLMF</sequence>
<evidence type="ECO:0000256" key="1">
    <source>
        <dbReference type="SAM" id="Phobius"/>
    </source>
</evidence>
<keyword evidence="1" id="KW-0812">Transmembrane</keyword>
<dbReference type="Proteomes" id="UP000215999">
    <property type="component" value="Unassembled WGS sequence"/>
</dbReference>
<evidence type="ECO:0000313" key="2">
    <source>
        <dbReference type="EMBL" id="OZS45195.1"/>
    </source>
</evidence>
<proteinExistence type="predicted"/>
<feature type="transmembrane region" description="Helical" evidence="1">
    <location>
        <begin position="187"/>
        <end position="206"/>
    </location>
</feature>
<keyword evidence="1" id="KW-1133">Transmembrane helix</keyword>
<name>A0ABX4G2X6_9GAMM</name>